<dbReference type="InterPro" id="IPR000157">
    <property type="entry name" value="TIR_dom"/>
</dbReference>
<dbReference type="SMART" id="SM00255">
    <property type="entry name" value="TIR"/>
    <property type="match status" value="1"/>
</dbReference>
<sequence length="354" mass="41243">MKKKQDIFISHSGKDRQIVDDFIDLILQNALNVTVDRIFCSSTDGTKIKSGTDWRDSILKALQEAKINFLFISPNYKESEVCMNEMGAAWVTSAKVIPLIIEPINYKTVGVIQQPIQIEKLLDEKSLDRIRDILQESLEIPNNLIKSDRWTAKKKEFILKTKAYLKNNPFNKPLDREEFEELILEKNDLETTLTNLIEEKIKLENLIEDLKKAKDKSEVKEIVKQYSDTSEFDDFEELTQKVCDALTSFHPIIRGIIFKTYSNKEKITINAQAYSDYVDEALANDYINEELEADFSQTTKMAKIESLLDKLSIYMEKDLSSEFYEKYEEEYNAPLKISNKLFWEEVLDLNLFFS</sequence>
<keyword evidence="1" id="KW-0175">Coiled coil</keyword>
<proteinExistence type="predicted"/>
<evidence type="ECO:0000313" key="4">
    <source>
        <dbReference type="Proteomes" id="UP001501367"/>
    </source>
</evidence>
<gene>
    <name evidence="3" type="ORF">GCM10022422_14380</name>
</gene>
<evidence type="ECO:0000259" key="2">
    <source>
        <dbReference type="PROSITE" id="PS50104"/>
    </source>
</evidence>
<feature type="coiled-coil region" evidence="1">
    <location>
        <begin position="179"/>
        <end position="223"/>
    </location>
</feature>
<dbReference type="Pfam" id="PF13676">
    <property type="entry name" value="TIR_2"/>
    <property type="match status" value="1"/>
</dbReference>
<organism evidence="3 4">
    <name type="scientific">Flavobacterium ginsengisoli</name>
    <dbReference type="NCBI Taxonomy" id="871694"/>
    <lineage>
        <taxon>Bacteria</taxon>
        <taxon>Pseudomonadati</taxon>
        <taxon>Bacteroidota</taxon>
        <taxon>Flavobacteriia</taxon>
        <taxon>Flavobacteriales</taxon>
        <taxon>Flavobacteriaceae</taxon>
        <taxon>Flavobacterium</taxon>
    </lineage>
</organism>
<dbReference type="EMBL" id="BAABDT010000002">
    <property type="protein sequence ID" value="GAA3732908.1"/>
    <property type="molecule type" value="Genomic_DNA"/>
</dbReference>
<dbReference type="SUPFAM" id="SSF52200">
    <property type="entry name" value="Toll/Interleukin receptor TIR domain"/>
    <property type="match status" value="1"/>
</dbReference>
<dbReference type="Proteomes" id="UP001501367">
    <property type="component" value="Unassembled WGS sequence"/>
</dbReference>
<keyword evidence="4" id="KW-1185">Reference proteome</keyword>
<dbReference type="InterPro" id="IPR035897">
    <property type="entry name" value="Toll_tir_struct_dom_sf"/>
</dbReference>
<dbReference type="PROSITE" id="PS50104">
    <property type="entry name" value="TIR"/>
    <property type="match status" value="1"/>
</dbReference>
<accession>A0ABP7FAA1</accession>
<protein>
    <recommendedName>
        <fullName evidence="2">TIR domain-containing protein</fullName>
    </recommendedName>
</protein>
<evidence type="ECO:0000313" key="3">
    <source>
        <dbReference type="EMBL" id="GAA3732908.1"/>
    </source>
</evidence>
<dbReference type="RefSeq" id="WP_278022316.1">
    <property type="nucleotide sequence ID" value="NZ_BAABDT010000002.1"/>
</dbReference>
<dbReference type="Gene3D" id="3.40.50.10140">
    <property type="entry name" value="Toll/interleukin-1 receptor homology (TIR) domain"/>
    <property type="match status" value="1"/>
</dbReference>
<feature type="domain" description="TIR" evidence="2">
    <location>
        <begin position="3"/>
        <end position="138"/>
    </location>
</feature>
<name>A0ABP7FAA1_9FLAO</name>
<evidence type="ECO:0000256" key="1">
    <source>
        <dbReference type="SAM" id="Coils"/>
    </source>
</evidence>
<reference evidence="4" key="1">
    <citation type="journal article" date="2019" name="Int. J. Syst. Evol. Microbiol.">
        <title>The Global Catalogue of Microorganisms (GCM) 10K type strain sequencing project: providing services to taxonomists for standard genome sequencing and annotation.</title>
        <authorList>
            <consortium name="The Broad Institute Genomics Platform"/>
            <consortium name="The Broad Institute Genome Sequencing Center for Infectious Disease"/>
            <person name="Wu L."/>
            <person name="Ma J."/>
        </authorList>
    </citation>
    <scope>NUCLEOTIDE SEQUENCE [LARGE SCALE GENOMIC DNA]</scope>
    <source>
        <strain evidence="4">JCM 17336</strain>
    </source>
</reference>
<comment type="caution">
    <text evidence="3">The sequence shown here is derived from an EMBL/GenBank/DDBJ whole genome shotgun (WGS) entry which is preliminary data.</text>
</comment>